<name>K7P872_9CAUD</name>
<proteinExistence type="predicted"/>
<dbReference type="Proteomes" id="UP000010369">
    <property type="component" value="Segment"/>
</dbReference>
<evidence type="ECO:0000313" key="2">
    <source>
        <dbReference type="Proteomes" id="UP000010369"/>
    </source>
</evidence>
<dbReference type="EMBL" id="JQ086369">
    <property type="protein sequence ID" value="AFH20718.1"/>
    <property type="molecule type" value="Genomic_DNA"/>
</dbReference>
<sequence>MMWPICVNCGRMCLSGWCRKCDKCTKQRQ</sequence>
<protein>
    <submittedName>
        <fullName evidence="1">Uncharacterized protein</fullName>
    </submittedName>
</protein>
<reference evidence="1 2" key="1">
    <citation type="submission" date="2011-11" db="EMBL/GenBank/DDBJ databases">
        <title>The genomes of several lambdoid coliphages.</title>
        <authorList>
            <person name="Refardt D."/>
            <person name="Gencoglu M."/>
            <person name="Kunzli-Gontarczyk M."/>
            <person name="Bruggmann R."/>
            <person name="Kropinski A.M."/>
        </authorList>
    </citation>
    <scope>NUCLEOTIDE SEQUENCE [LARGE SCALE GENOMIC DNA]</scope>
</reference>
<dbReference type="GeneID" id="14182801"/>
<keyword evidence="2" id="KW-1185">Reference proteome</keyword>
<accession>K7P872</accession>
<gene>
    <name evidence="1" type="ORF">HK106_030</name>
</gene>
<dbReference type="RefSeq" id="YP_007151700.1">
    <property type="nucleotide sequence ID" value="NC_019768.1"/>
</dbReference>
<evidence type="ECO:0000313" key="1">
    <source>
        <dbReference type="EMBL" id="AFH20718.1"/>
    </source>
</evidence>
<organism evidence="1 2">
    <name type="scientific">Escherichia phage HK106</name>
    <dbReference type="NCBI Taxonomy" id="432198"/>
    <lineage>
        <taxon>Viruses</taxon>
        <taxon>Duplodnaviria</taxon>
        <taxon>Heunggongvirae</taxon>
        <taxon>Uroviricota</taxon>
        <taxon>Caudoviricetes</taxon>
        <taxon>Hendrixvirinae</taxon>
        <taxon>Wanchaivirus</taxon>
        <taxon>Wanchaivirus HK106</taxon>
    </lineage>
</organism>
<dbReference type="KEGG" id="vg:14182801"/>